<sequence length="278" mass="31618">MHQLQSILRVKLSLILLICLQQVYSQDKSSNQQSFNQISKQRFHQNVIDQLKEFQITGSQISAKIGFNGGLAQQEKKSNQITLVSAKIWKDYIEMGMGAAIGLTVDLGSRTEDKCVAGFSSLGKNIYLLYLNAMEYYKNQTNIEQSYYALFYLVNVIKAWNDIECQNFEGISQKSTKLLFHKHQDLKNFFKKKTSIVKQQGNNSSSNSTITAEQVFKYINSLLTEYPALDAAAIYTDLQTFRSKYYSSQDFEAGFVFGKGVINAFSVLIALVLKFMEK</sequence>
<keyword evidence="1" id="KW-0812">Transmembrane</keyword>
<dbReference type="EMBL" id="CCKQ01006038">
    <property type="protein sequence ID" value="CDW77321.1"/>
    <property type="molecule type" value="Genomic_DNA"/>
</dbReference>
<reference evidence="3 4" key="1">
    <citation type="submission" date="2014-06" db="EMBL/GenBank/DDBJ databases">
        <authorList>
            <person name="Swart Estienne"/>
        </authorList>
    </citation>
    <scope>NUCLEOTIDE SEQUENCE [LARGE SCALE GENOMIC DNA]</scope>
    <source>
        <strain evidence="3 4">130c</strain>
    </source>
</reference>
<organism evidence="3 4">
    <name type="scientific">Stylonychia lemnae</name>
    <name type="common">Ciliate</name>
    <dbReference type="NCBI Taxonomy" id="5949"/>
    <lineage>
        <taxon>Eukaryota</taxon>
        <taxon>Sar</taxon>
        <taxon>Alveolata</taxon>
        <taxon>Ciliophora</taxon>
        <taxon>Intramacronucleata</taxon>
        <taxon>Spirotrichea</taxon>
        <taxon>Stichotrichia</taxon>
        <taxon>Sporadotrichida</taxon>
        <taxon>Oxytrichidae</taxon>
        <taxon>Stylonychinae</taxon>
        <taxon>Stylonychia</taxon>
    </lineage>
</organism>
<keyword evidence="1" id="KW-0472">Membrane</keyword>
<feature type="signal peptide" evidence="2">
    <location>
        <begin position="1"/>
        <end position="25"/>
    </location>
</feature>
<dbReference type="InParanoid" id="A0A078A5Z6"/>
<evidence type="ECO:0000313" key="3">
    <source>
        <dbReference type="EMBL" id="CDW77321.1"/>
    </source>
</evidence>
<evidence type="ECO:0000313" key="4">
    <source>
        <dbReference type="Proteomes" id="UP000039865"/>
    </source>
</evidence>
<keyword evidence="1" id="KW-1133">Transmembrane helix</keyword>
<name>A0A078A5Z6_STYLE</name>
<feature type="chain" id="PRO_5001729188" description="Transmembrane protein" evidence="2">
    <location>
        <begin position="26"/>
        <end position="278"/>
    </location>
</feature>
<feature type="transmembrane region" description="Helical" evidence="1">
    <location>
        <begin position="253"/>
        <end position="273"/>
    </location>
</feature>
<keyword evidence="2" id="KW-0732">Signal</keyword>
<evidence type="ECO:0008006" key="5">
    <source>
        <dbReference type="Google" id="ProtNLM"/>
    </source>
</evidence>
<protein>
    <recommendedName>
        <fullName evidence="5">Transmembrane protein</fullName>
    </recommendedName>
</protein>
<evidence type="ECO:0000256" key="2">
    <source>
        <dbReference type="SAM" id="SignalP"/>
    </source>
</evidence>
<accession>A0A078A5Z6</accession>
<evidence type="ECO:0000256" key="1">
    <source>
        <dbReference type="SAM" id="Phobius"/>
    </source>
</evidence>
<proteinExistence type="predicted"/>
<dbReference type="Proteomes" id="UP000039865">
    <property type="component" value="Unassembled WGS sequence"/>
</dbReference>
<dbReference type="AlphaFoldDB" id="A0A078A5Z6"/>
<keyword evidence="4" id="KW-1185">Reference proteome</keyword>
<gene>
    <name evidence="3" type="primary">Contig11038.g11802</name>
    <name evidence="3" type="ORF">STYLEM_6281</name>
</gene>